<evidence type="ECO:0000313" key="2">
    <source>
        <dbReference type="EMBL" id="JAD99589.1"/>
    </source>
</evidence>
<proteinExistence type="predicted"/>
<protein>
    <submittedName>
        <fullName evidence="2">Uncharacterized protein</fullName>
    </submittedName>
</protein>
<sequence length="23" mass="2563">MIQSTARHMHLATHTSKPTNKTA</sequence>
<organism evidence="2">
    <name type="scientific">Arundo donax</name>
    <name type="common">Giant reed</name>
    <name type="synonym">Donax arundinaceus</name>
    <dbReference type="NCBI Taxonomy" id="35708"/>
    <lineage>
        <taxon>Eukaryota</taxon>
        <taxon>Viridiplantae</taxon>
        <taxon>Streptophyta</taxon>
        <taxon>Embryophyta</taxon>
        <taxon>Tracheophyta</taxon>
        <taxon>Spermatophyta</taxon>
        <taxon>Magnoliopsida</taxon>
        <taxon>Liliopsida</taxon>
        <taxon>Poales</taxon>
        <taxon>Poaceae</taxon>
        <taxon>PACMAD clade</taxon>
        <taxon>Arundinoideae</taxon>
        <taxon>Arundineae</taxon>
        <taxon>Arundo</taxon>
    </lineage>
</organism>
<reference evidence="2" key="1">
    <citation type="submission" date="2014-09" db="EMBL/GenBank/DDBJ databases">
        <authorList>
            <person name="Magalhaes I.L.F."/>
            <person name="Oliveira U."/>
            <person name="Santos F.R."/>
            <person name="Vidigal T.H.D.A."/>
            <person name="Brescovit A.D."/>
            <person name="Santos A.J."/>
        </authorList>
    </citation>
    <scope>NUCLEOTIDE SEQUENCE</scope>
    <source>
        <tissue evidence="2">Shoot tissue taken approximately 20 cm above the soil surface</tissue>
    </source>
</reference>
<feature type="compositionally biased region" description="Polar residues" evidence="1">
    <location>
        <begin position="13"/>
        <end position="23"/>
    </location>
</feature>
<evidence type="ECO:0000256" key="1">
    <source>
        <dbReference type="SAM" id="MobiDB-lite"/>
    </source>
</evidence>
<accession>A0A0A9EFU9</accession>
<name>A0A0A9EFU9_ARUDO</name>
<reference evidence="2" key="2">
    <citation type="journal article" date="2015" name="Data Brief">
        <title>Shoot transcriptome of the giant reed, Arundo donax.</title>
        <authorList>
            <person name="Barrero R.A."/>
            <person name="Guerrero F.D."/>
            <person name="Moolhuijzen P."/>
            <person name="Goolsby J.A."/>
            <person name="Tidwell J."/>
            <person name="Bellgard S.E."/>
            <person name="Bellgard M.I."/>
        </authorList>
    </citation>
    <scope>NUCLEOTIDE SEQUENCE</scope>
    <source>
        <tissue evidence="2">Shoot tissue taken approximately 20 cm above the soil surface</tissue>
    </source>
</reference>
<feature type="region of interest" description="Disordered" evidence="1">
    <location>
        <begin position="1"/>
        <end position="23"/>
    </location>
</feature>
<dbReference type="EMBL" id="GBRH01198306">
    <property type="protein sequence ID" value="JAD99589.1"/>
    <property type="molecule type" value="Transcribed_RNA"/>
</dbReference>
<dbReference type="AlphaFoldDB" id="A0A0A9EFU9"/>